<accession>A0A4R1HFT3</accession>
<dbReference type="EMBL" id="SMFX01000001">
    <property type="protein sequence ID" value="TCK19573.1"/>
    <property type="molecule type" value="Genomic_DNA"/>
</dbReference>
<sequence length="87" mass="9734">MSDTPLIQRIIAVFWPSFLTSGIATGAFFTLFDPQDLVHIAGLPEISRMGVYTIGFFLFWLLTAGTCALTCYFQKPCHTDNNRVTRA</sequence>
<gene>
    <name evidence="2" type="ORF">DFR30_2887</name>
</gene>
<name>A0A4R1HFT3_9GAMM</name>
<dbReference type="OrthoDB" id="6197657at2"/>
<dbReference type="AlphaFoldDB" id="A0A4R1HFT3"/>
<protein>
    <recommendedName>
        <fullName evidence="4">Inner membrane protein</fullName>
    </recommendedName>
</protein>
<organism evidence="2 3">
    <name type="scientific">Thiogranum longum</name>
    <dbReference type="NCBI Taxonomy" id="1537524"/>
    <lineage>
        <taxon>Bacteria</taxon>
        <taxon>Pseudomonadati</taxon>
        <taxon>Pseudomonadota</taxon>
        <taxon>Gammaproteobacteria</taxon>
        <taxon>Chromatiales</taxon>
        <taxon>Ectothiorhodospiraceae</taxon>
        <taxon>Thiogranum</taxon>
    </lineage>
</organism>
<evidence type="ECO:0000313" key="2">
    <source>
        <dbReference type="EMBL" id="TCK19573.1"/>
    </source>
</evidence>
<keyword evidence="1" id="KW-1133">Transmembrane helix</keyword>
<evidence type="ECO:0000313" key="3">
    <source>
        <dbReference type="Proteomes" id="UP000295707"/>
    </source>
</evidence>
<reference evidence="2 3" key="1">
    <citation type="submission" date="2019-03" db="EMBL/GenBank/DDBJ databases">
        <title>Genomic Encyclopedia of Type Strains, Phase IV (KMG-IV): sequencing the most valuable type-strain genomes for metagenomic binning, comparative biology and taxonomic classification.</title>
        <authorList>
            <person name="Goeker M."/>
        </authorList>
    </citation>
    <scope>NUCLEOTIDE SEQUENCE [LARGE SCALE GENOMIC DNA]</scope>
    <source>
        <strain evidence="2 3">DSM 19610</strain>
    </source>
</reference>
<dbReference type="RefSeq" id="WP_132974311.1">
    <property type="nucleotide sequence ID" value="NZ_SMFX01000001.1"/>
</dbReference>
<evidence type="ECO:0008006" key="4">
    <source>
        <dbReference type="Google" id="ProtNLM"/>
    </source>
</evidence>
<evidence type="ECO:0000256" key="1">
    <source>
        <dbReference type="SAM" id="Phobius"/>
    </source>
</evidence>
<dbReference type="Proteomes" id="UP000295707">
    <property type="component" value="Unassembled WGS sequence"/>
</dbReference>
<proteinExistence type="predicted"/>
<keyword evidence="1" id="KW-0812">Transmembrane</keyword>
<keyword evidence="1" id="KW-0472">Membrane</keyword>
<feature type="transmembrane region" description="Helical" evidence="1">
    <location>
        <begin position="12"/>
        <end position="32"/>
    </location>
</feature>
<keyword evidence="3" id="KW-1185">Reference proteome</keyword>
<comment type="caution">
    <text evidence="2">The sequence shown here is derived from an EMBL/GenBank/DDBJ whole genome shotgun (WGS) entry which is preliminary data.</text>
</comment>
<feature type="transmembrane region" description="Helical" evidence="1">
    <location>
        <begin position="52"/>
        <end position="73"/>
    </location>
</feature>